<dbReference type="SUPFAM" id="SSF51182">
    <property type="entry name" value="RmlC-like cupins"/>
    <property type="match status" value="1"/>
</dbReference>
<sequence>MTTTTPLAEGSALVAKRMQASSGQSFPRHRASAESALVVTAGRCTIRFADRLQELSAGETAVIPAGDWHQVEADTDFSAVHVMPRDIRFTFSA</sequence>
<dbReference type="InterPro" id="IPR011051">
    <property type="entry name" value="RmlC_Cupin_sf"/>
</dbReference>
<evidence type="ECO:0000313" key="3">
    <source>
        <dbReference type="Proteomes" id="UP001240447"/>
    </source>
</evidence>
<dbReference type="InterPro" id="IPR013096">
    <property type="entry name" value="Cupin_2"/>
</dbReference>
<organism evidence="2 3">
    <name type="scientific">Nocardioides massiliensis</name>
    <dbReference type="NCBI Taxonomy" id="1325935"/>
    <lineage>
        <taxon>Bacteria</taxon>
        <taxon>Bacillati</taxon>
        <taxon>Actinomycetota</taxon>
        <taxon>Actinomycetes</taxon>
        <taxon>Propionibacteriales</taxon>
        <taxon>Nocardioidaceae</taxon>
        <taxon>Nocardioides</taxon>
    </lineage>
</organism>
<reference evidence="2 3" key="1">
    <citation type="submission" date="2023-07" db="EMBL/GenBank/DDBJ databases">
        <title>Sequencing the genomes of 1000 actinobacteria strains.</title>
        <authorList>
            <person name="Klenk H.-P."/>
        </authorList>
    </citation>
    <scope>NUCLEOTIDE SEQUENCE [LARGE SCALE GENOMIC DNA]</scope>
    <source>
        <strain evidence="2 3">GD13</strain>
    </source>
</reference>
<dbReference type="EMBL" id="JAUSQM010000001">
    <property type="protein sequence ID" value="MDP9823260.1"/>
    <property type="molecule type" value="Genomic_DNA"/>
</dbReference>
<keyword evidence="3" id="KW-1185">Reference proteome</keyword>
<feature type="domain" description="Cupin type-2" evidence="1">
    <location>
        <begin position="22"/>
        <end position="79"/>
    </location>
</feature>
<evidence type="ECO:0000313" key="2">
    <source>
        <dbReference type="EMBL" id="MDP9823260.1"/>
    </source>
</evidence>
<protein>
    <submittedName>
        <fullName evidence="2">Quercetin dioxygenase-like cupin family protein</fullName>
    </submittedName>
</protein>
<dbReference type="RefSeq" id="WP_068124262.1">
    <property type="nucleotide sequence ID" value="NZ_CCXJ01000700.1"/>
</dbReference>
<dbReference type="InterPro" id="IPR014710">
    <property type="entry name" value="RmlC-like_jellyroll"/>
</dbReference>
<dbReference type="Proteomes" id="UP001240447">
    <property type="component" value="Unassembled WGS sequence"/>
</dbReference>
<evidence type="ECO:0000259" key="1">
    <source>
        <dbReference type="Pfam" id="PF07883"/>
    </source>
</evidence>
<dbReference type="Pfam" id="PF07883">
    <property type="entry name" value="Cupin_2"/>
    <property type="match status" value="1"/>
</dbReference>
<accession>A0ABT9NT84</accession>
<proteinExistence type="predicted"/>
<dbReference type="Gene3D" id="2.60.120.10">
    <property type="entry name" value="Jelly Rolls"/>
    <property type="match status" value="1"/>
</dbReference>
<gene>
    <name evidence="2" type="ORF">J2S59_003069</name>
</gene>
<comment type="caution">
    <text evidence="2">The sequence shown here is derived from an EMBL/GenBank/DDBJ whole genome shotgun (WGS) entry which is preliminary data.</text>
</comment>
<name>A0ABT9NT84_9ACTN</name>